<proteinExistence type="predicted"/>
<evidence type="ECO:0000313" key="1">
    <source>
        <dbReference type="EMBL" id="JAE25491.1"/>
    </source>
</evidence>
<dbReference type="EMBL" id="GBRH01172405">
    <property type="protein sequence ID" value="JAE25491.1"/>
    <property type="molecule type" value="Transcribed_RNA"/>
</dbReference>
<name>A0A0A9GSH8_ARUDO</name>
<reference evidence="1" key="1">
    <citation type="submission" date="2014-09" db="EMBL/GenBank/DDBJ databases">
        <authorList>
            <person name="Magalhaes I.L.F."/>
            <person name="Oliveira U."/>
            <person name="Santos F.R."/>
            <person name="Vidigal T.H.D.A."/>
            <person name="Brescovit A.D."/>
            <person name="Santos A.J."/>
        </authorList>
    </citation>
    <scope>NUCLEOTIDE SEQUENCE</scope>
    <source>
        <tissue evidence="1">Shoot tissue taken approximately 20 cm above the soil surface</tissue>
    </source>
</reference>
<accession>A0A0A9GSH8</accession>
<protein>
    <submittedName>
        <fullName evidence="1">Uncharacterized protein</fullName>
    </submittedName>
</protein>
<reference evidence="1" key="2">
    <citation type="journal article" date="2015" name="Data Brief">
        <title>Shoot transcriptome of the giant reed, Arundo donax.</title>
        <authorList>
            <person name="Barrero R.A."/>
            <person name="Guerrero F.D."/>
            <person name="Moolhuijzen P."/>
            <person name="Goolsby J.A."/>
            <person name="Tidwell J."/>
            <person name="Bellgard S.E."/>
            <person name="Bellgard M.I."/>
        </authorList>
    </citation>
    <scope>NUCLEOTIDE SEQUENCE</scope>
    <source>
        <tissue evidence="1">Shoot tissue taken approximately 20 cm above the soil surface</tissue>
    </source>
</reference>
<dbReference type="AlphaFoldDB" id="A0A0A9GSH8"/>
<organism evidence="1">
    <name type="scientific">Arundo donax</name>
    <name type="common">Giant reed</name>
    <name type="synonym">Donax arundinaceus</name>
    <dbReference type="NCBI Taxonomy" id="35708"/>
    <lineage>
        <taxon>Eukaryota</taxon>
        <taxon>Viridiplantae</taxon>
        <taxon>Streptophyta</taxon>
        <taxon>Embryophyta</taxon>
        <taxon>Tracheophyta</taxon>
        <taxon>Spermatophyta</taxon>
        <taxon>Magnoliopsida</taxon>
        <taxon>Liliopsida</taxon>
        <taxon>Poales</taxon>
        <taxon>Poaceae</taxon>
        <taxon>PACMAD clade</taxon>
        <taxon>Arundinoideae</taxon>
        <taxon>Arundineae</taxon>
        <taxon>Arundo</taxon>
    </lineage>
</organism>
<sequence length="46" mass="5326">MVRRRRSRLCCLLECSSLNFLFHGLWSRTTGCSRVLKVIISFLGPL</sequence>